<feature type="domain" description="Amidohydrolase-related" evidence="2">
    <location>
        <begin position="67"/>
        <end position="228"/>
    </location>
</feature>
<reference evidence="3 4" key="1">
    <citation type="submission" date="2021-05" db="EMBL/GenBank/DDBJ databases">
        <title>A novel Methanospirillum isolate from a pyrite-forming mixed culture.</title>
        <authorList>
            <person name="Bunk B."/>
            <person name="Sproer C."/>
            <person name="Spring S."/>
            <person name="Pester M."/>
        </authorList>
    </citation>
    <scope>NUCLEOTIDE SEQUENCE [LARGE SCALE GENOMIC DNA]</scope>
    <source>
        <strain evidence="3 4">J.3.6.1-F.2.7.3</strain>
    </source>
</reference>
<dbReference type="GeneID" id="65095813"/>
<evidence type="ECO:0000256" key="1">
    <source>
        <dbReference type="ARBA" id="ARBA00023239"/>
    </source>
</evidence>
<dbReference type="RefSeq" id="WP_214420035.1">
    <property type="nucleotide sequence ID" value="NZ_CP075546.1"/>
</dbReference>
<keyword evidence="3" id="KW-0378">Hydrolase</keyword>
<proteinExistence type="predicted"/>
<dbReference type="InterPro" id="IPR006680">
    <property type="entry name" value="Amidohydro-rel"/>
</dbReference>
<dbReference type="AlphaFoldDB" id="A0A8E7EK83"/>
<keyword evidence="4" id="KW-1185">Reference proteome</keyword>
<dbReference type="EMBL" id="CP075546">
    <property type="protein sequence ID" value="QVV89235.1"/>
    <property type="molecule type" value="Genomic_DNA"/>
</dbReference>
<dbReference type="InterPro" id="IPR032466">
    <property type="entry name" value="Metal_Hydrolase"/>
</dbReference>
<name>A0A8E7EK83_9EURY</name>
<dbReference type="PANTHER" id="PTHR21240">
    <property type="entry name" value="2-AMINO-3-CARBOXYLMUCONATE-6-SEMIALDEHYDE DECARBOXYLASE"/>
    <property type="match status" value="1"/>
</dbReference>
<evidence type="ECO:0000313" key="4">
    <source>
        <dbReference type="Proteomes" id="UP000680656"/>
    </source>
</evidence>
<dbReference type="GO" id="GO:0016787">
    <property type="term" value="F:hydrolase activity"/>
    <property type="evidence" value="ECO:0007669"/>
    <property type="project" value="UniProtKB-KW"/>
</dbReference>
<dbReference type="Gene3D" id="3.20.20.140">
    <property type="entry name" value="Metal-dependent hydrolases"/>
    <property type="match status" value="1"/>
</dbReference>
<dbReference type="SUPFAM" id="SSF51556">
    <property type="entry name" value="Metallo-dependent hydrolases"/>
    <property type="match status" value="1"/>
</dbReference>
<keyword evidence="1" id="KW-0456">Lyase</keyword>
<dbReference type="KEGG" id="mrtj:KHC33_01475"/>
<dbReference type="Proteomes" id="UP000680656">
    <property type="component" value="Chromosome"/>
</dbReference>
<gene>
    <name evidence="3" type="ORF">KHC33_01475</name>
</gene>
<organism evidence="3 4">
    <name type="scientific">Methanospirillum purgamenti</name>
    <dbReference type="NCBI Taxonomy" id="2834276"/>
    <lineage>
        <taxon>Archaea</taxon>
        <taxon>Methanobacteriati</taxon>
        <taxon>Methanobacteriota</taxon>
        <taxon>Stenosarchaea group</taxon>
        <taxon>Methanomicrobia</taxon>
        <taxon>Methanomicrobiales</taxon>
        <taxon>Methanospirillaceae</taxon>
        <taxon>Methanospirillum</taxon>
    </lineage>
</organism>
<dbReference type="InterPro" id="IPR032465">
    <property type="entry name" value="ACMSD"/>
</dbReference>
<dbReference type="Pfam" id="PF04909">
    <property type="entry name" value="Amidohydro_2"/>
    <property type="match status" value="1"/>
</dbReference>
<evidence type="ECO:0000313" key="3">
    <source>
        <dbReference type="EMBL" id="QVV89235.1"/>
    </source>
</evidence>
<dbReference type="GO" id="GO:0016831">
    <property type="term" value="F:carboxy-lyase activity"/>
    <property type="evidence" value="ECO:0007669"/>
    <property type="project" value="InterPro"/>
</dbReference>
<evidence type="ECO:0000259" key="2">
    <source>
        <dbReference type="Pfam" id="PF04909"/>
    </source>
</evidence>
<protein>
    <submittedName>
        <fullName evidence="3">Amidohydrolase family protein</fullName>
    </submittedName>
</protein>
<accession>A0A8E7EK83</accession>
<sequence>MIIDAHTHVYENGSHGGVEQLITQMKEAEIEKSIVIALPNVCSNIWLLSQCEQNIGTLYGMVFPNFSLETWEKDLINLFSHKCCVGMKIHPRIQNIELDDQRVERAFEIAEQYGMPVEVDIFPWGERLNSPSLKPFALHPITQKFPNIKIIIAHCGAPHILETMLLAKSNKNIYIDLSFFLKYFEGFSFIQDLEPLCKKIGYERFVYGSDFPYINLNQYIVIVQNMFEDITNKNFEMLTYLNTKEIFKI</sequence>